<name>A0A3N1M3T7_9PROT</name>
<evidence type="ECO:0000313" key="3">
    <source>
        <dbReference type="Proteomes" id="UP000278222"/>
    </source>
</evidence>
<proteinExistence type="predicted"/>
<sequence length="121" mass="12352">MRAGLLTIATAMAMLPALVGTAQADITIVNQADVKVTFNITPYAGPGQEVVAAVICGQHEVLPGESATVPANLHCGQSATIGANAEPDVRGWSAYCRVEGLSWTDGRMSVSGSARGLVCAP</sequence>
<accession>A0A3N1M3T7</accession>
<feature type="signal peptide" evidence="1">
    <location>
        <begin position="1"/>
        <end position="24"/>
    </location>
</feature>
<reference evidence="2 3" key="1">
    <citation type="submission" date="2018-11" db="EMBL/GenBank/DDBJ databases">
        <title>Genomic Encyclopedia of Type Strains, Phase IV (KMG-IV): sequencing the most valuable type-strain genomes for metagenomic binning, comparative biology and taxonomic classification.</title>
        <authorList>
            <person name="Goeker M."/>
        </authorList>
    </citation>
    <scope>NUCLEOTIDE SEQUENCE [LARGE SCALE GENOMIC DNA]</scope>
    <source>
        <strain evidence="2 3">DSM 5900</strain>
    </source>
</reference>
<comment type="caution">
    <text evidence="2">The sequence shown here is derived from an EMBL/GenBank/DDBJ whole genome shotgun (WGS) entry which is preliminary data.</text>
</comment>
<keyword evidence="3" id="KW-1185">Reference proteome</keyword>
<dbReference type="Proteomes" id="UP000278222">
    <property type="component" value="Unassembled WGS sequence"/>
</dbReference>
<evidence type="ECO:0000256" key="1">
    <source>
        <dbReference type="SAM" id="SignalP"/>
    </source>
</evidence>
<dbReference type="RefSeq" id="WP_142235661.1">
    <property type="nucleotide sequence ID" value="NZ_AP019700.1"/>
</dbReference>
<protein>
    <submittedName>
        <fullName evidence="2">Uncharacterized protein</fullName>
    </submittedName>
</protein>
<keyword evidence="1" id="KW-0732">Signal</keyword>
<organism evidence="2 3">
    <name type="scientific">Stella humosa</name>
    <dbReference type="NCBI Taxonomy" id="94"/>
    <lineage>
        <taxon>Bacteria</taxon>
        <taxon>Pseudomonadati</taxon>
        <taxon>Pseudomonadota</taxon>
        <taxon>Alphaproteobacteria</taxon>
        <taxon>Rhodospirillales</taxon>
        <taxon>Stellaceae</taxon>
        <taxon>Stella</taxon>
    </lineage>
</organism>
<dbReference type="AlphaFoldDB" id="A0A3N1M3T7"/>
<dbReference type="EMBL" id="RJKX01000013">
    <property type="protein sequence ID" value="ROQ00402.1"/>
    <property type="molecule type" value="Genomic_DNA"/>
</dbReference>
<gene>
    <name evidence="2" type="ORF">EDC65_2199</name>
</gene>
<feature type="chain" id="PRO_5017929662" evidence="1">
    <location>
        <begin position="25"/>
        <end position="121"/>
    </location>
</feature>
<evidence type="ECO:0000313" key="2">
    <source>
        <dbReference type="EMBL" id="ROQ00402.1"/>
    </source>
</evidence>